<dbReference type="InterPro" id="IPR004722">
    <property type="entry name" value="DHOase"/>
</dbReference>
<dbReference type="GO" id="GO:0046872">
    <property type="term" value="F:metal ion binding"/>
    <property type="evidence" value="ECO:0007669"/>
    <property type="project" value="InterPro"/>
</dbReference>
<dbReference type="SUPFAM" id="SSF51338">
    <property type="entry name" value="Composite domain of metallo-dependent hydrolases"/>
    <property type="match status" value="1"/>
</dbReference>
<dbReference type="Gene3D" id="3.20.20.140">
    <property type="entry name" value="Metal-dependent hydrolases"/>
    <property type="match status" value="1"/>
</dbReference>
<dbReference type="AlphaFoldDB" id="N6XTJ3"/>
<dbReference type="InterPro" id="IPR024403">
    <property type="entry name" value="DHOase_cat"/>
</dbReference>
<evidence type="ECO:0000313" key="4">
    <source>
        <dbReference type="EMBL" id="ENO85061.1"/>
    </source>
</evidence>
<dbReference type="NCBIfam" id="NF005791">
    <property type="entry name" value="PRK07627.1"/>
    <property type="match status" value="1"/>
</dbReference>
<gene>
    <name evidence="4" type="ORF">C665_11346</name>
</gene>
<reference evidence="4 5" key="1">
    <citation type="submission" date="2012-09" db="EMBL/GenBank/DDBJ databases">
        <title>Draft Genome Sequences of 6 Strains from Genus Thauera.</title>
        <authorList>
            <person name="Liu B."/>
            <person name="Shapleigh J.P."/>
            <person name="Frostegard A.H."/>
        </authorList>
    </citation>
    <scope>NUCLEOTIDE SEQUENCE [LARGE SCALE GENOMIC DNA]</scope>
    <source>
        <strain evidence="4 5">S2</strain>
    </source>
</reference>
<dbReference type="PANTHER" id="PTHR43668">
    <property type="entry name" value="ALLANTOINASE"/>
    <property type="match status" value="1"/>
</dbReference>
<feature type="domain" description="Dihydroorotase catalytic" evidence="3">
    <location>
        <begin position="52"/>
        <end position="236"/>
    </location>
</feature>
<feature type="domain" description="Amidohydrolase-related" evidence="2">
    <location>
        <begin position="275"/>
        <end position="421"/>
    </location>
</feature>
<dbReference type="Proteomes" id="UP000013042">
    <property type="component" value="Unassembled WGS sequence"/>
</dbReference>
<evidence type="ECO:0000256" key="1">
    <source>
        <dbReference type="ARBA" id="ARBA00022975"/>
    </source>
</evidence>
<organism evidence="4 5">
    <name type="scientific">Thauera aminoaromatica S2</name>
    <dbReference type="NCBI Taxonomy" id="1234381"/>
    <lineage>
        <taxon>Bacteria</taxon>
        <taxon>Pseudomonadati</taxon>
        <taxon>Pseudomonadota</taxon>
        <taxon>Betaproteobacteria</taxon>
        <taxon>Rhodocyclales</taxon>
        <taxon>Zoogloeaceae</taxon>
        <taxon>Thauera</taxon>
    </lineage>
</organism>
<dbReference type="EMBL" id="AMXD01000065">
    <property type="protein sequence ID" value="ENO85061.1"/>
    <property type="molecule type" value="Genomic_DNA"/>
</dbReference>
<accession>N6XTJ3</accession>
<evidence type="ECO:0000259" key="3">
    <source>
        <dbReference type="Pfam" id="PF12890"/>
    </source>
</evidence>
<dbReference type="InterPro" id="IPR050138">
    <property type="entry name" value="DHOase/Allantoinase_Hydrolase"/>
</dbReference>
<evidence type="ECO:0000313" key="5">
    <source>
        <dbReference type="Proteomes" id="UP000013042"/>
    </source>
</evidence>
<dbReference type="InterPro" id="IPR006680">
    <property type="entry name" value="Amidohydro-rel"/>
</dbReference>
<dbReference type="RefSeq" id="WP_004309684.1">
    <property type="nucleotide sequence ID" value="NZ_AMXD01000065.1"/>
</dbReference>
<keyword evidence="4" id="KW-0378">Hydrolase</keyword>
<dbReference type="GO" id="GO:0006145">
    <property type="term" value="P:purine nucleobase catabolic process"/>
    <property type="evidence" value="ECO:0007669"/>
    <property type="project" value="TreeGrafter"/>
</dbReference>
<dbReference type="Pfam" id="PF01979">
    <property type="entry name" value="Amidohydro_1"/>
    <property type="match status" value="1"/>
</dbReference>
<dbReference type="EC" id="3.5.2.3" evidence="4"/>
<dbReference type="CDD" id="cd01317">
    <property type="entry name" value="DHOase_IIa"/>
    <property type="match status" value="1"/>
</dbReference>
<dbReference type="Gene3D" id="2.30.40.10">
    <property type="entry name" value="Urease, subunit C, domain 1"/>
    <property type="match status" value="1"/>
</dbReference>
<dbReference type="GO" id="GO:0004038">
    <property type="term" value="F:allantoinase activity"/>
    <property type="evidence" value="ECO:0007669"/>
    <property type="project" value="TreeGrafter"/>
</dbReference>
<evidence type="ECO:0000259" key="2">
    <source>
        <dbReference type="Pfam" id="PF01979"/>
    </source>
</evidence>
<protein>
    <submittedName>
        <fullName evidence="4">Dihydroorotase</fullName>
        <ecNumber evidence="4">3.5.2.3</ecNumber>
    </submittedName>
</protein>
<dbReference type="NCBIfam" id="TIGR00857">
    <property type="entry name" value="pyrC_multi"/>
    <property type="match status" value="1"/>
</dbReference>
<dbReference type="SUPFAM" id="SSF51556">
    <property type="entry name" value="Metallo-dependent hydrolases"/>
    <property type="match status" value="1"/>
</dbReference>
<dbReference type="InterPro" id="IPR032466">
    <property type="entry name" value="Metal_Hydrolase"/>
</dbReference>
<dbReference type="PANTHER" id="PTHR43668:SF2">
    <property type="entry name" value="ALLANTOINASE"/>
    <property type="match status" value="1"/>
</dbReference>
<dbReference type="GO" id="GO:0006221">
    <property type="term" value="P:pyrimidine nucleotide biosynthetic process"/>
    <property type="evidence" value="ECO:0007669"/>
    <property type="project" value="UniProtKB-KW"/>
</dbReference>
<proteinExistence type="predicted"/>
<keyword evidence="1" id="KW-0665">Pyrimidine biosynthesis</keyword>
<dbReference type="InterPro" id="IPR011059">
    <property type="entry name" value="Metal-dep_hydrolase_composite"/>
</dbReference>
<name>N6XTJ3_THASP</name>
<dbReference type="GO" id="GO:0005737">
    <property type="term" value="C:cytoplasm"/>
    <property type="evidence" value="ECO:0007669"/>
    <property type="project" value="TreeGrafter"/>
</dbReference>
<comment type="caution">
    <text evidence="4">The sequence shown here is derived from an EMBL/GenBank/DDBJ whole genome shotgun (WGS) entry which is preliminary data.</text>
</comment>
<dbReference type="GO" id="GO:0004151">
    <property type="term" value="F:dihydroorotase activity"/>
    <property type="evidence" value="ECO:0007669"/>
    <property type="project" value="UniProtKB-EC"/>
</dbReference>
<sequence length="434" mass="46314">MNILISNGRVVDPANRTDAVQNVYVAGGKIVALGRAPDGFTAERTIDASGLVVAPGFIDLAARLREPGYEYRATLESEMEAAMAGGVTSLAIPPDTDPALDEPGLVEMLTYRAKKLNRAHIYPVGALTIGLEGERLSEMAELVEAGCVAFSQANVPLVDNTVLMRALQYAATFGFRVWLQPLAPFLSQVGHAHDGEVATRLGLSGIPVAAETVALYTYLELARLTGARLHITRLSSAAGLALIDQARAEGMDVSCDVSINHVHLCDMDIGYFNSNCHLVPPLRSQRDREALARGLAEGRINALCSDHTPVDDDAKQTPFSESEPGATGLELLLPLTLKWADRAGLALLDGLARITSDAAKIVGITKAGHLSVGARADVCVFDPDAHVTITREGLRSQGKNTPFLGMELPGKVRYTLVEGQVMYGLSEQQKVQSP</sequence>
<dbReference type="Pfam" id="PF12890">
    <property type="entry name" value="DHOase"/>
    <property type="match status" value="1"/>
</dbReference>